<evidence type="ECO:0000256" key="3">
    <source>
        <dbReference type="ARBA" id="ARBA00022842"/>
    </source>
</evidence>
<dbReference type="GO" id="GO:0016829">
    <property type="term" value="F:lyase activity"/>
    <property type="evidence" value="ECO:0007669"/>
    <property type="project" value="UniProtKB-KW"/>
</dbReference>
<protein>
    <submittedName>
        <fullName evidence="5">HpcH/HpaI aldolase/citrate lyase family protein</fullName>
    </submittedName>
</protein>
<dbReference type="EMBL" id="JABMCG010000063">
    <property type="protein sequence ID" value="NUU26899.1"/>
    <property type="molecule type" value="Genomic_DNA"/>
</dbReference>
<sequence>MRHFAELERSDPDGHRAFFRQPPEDVTRSSDTALRAVALGATLYTPGIRPDLVRDVRRQRELGAASIVLCLEDSVADADLPRAEDNVDAALRELARSEDPDTLPQLFVRVRDAEHLARFADRVGPEALDVLTGIVLPKFEAQDGVGDRWFRVLDDCNAGRPDDHRLVVMPILESPSIIHRETRTDALTAIRDVLVDRRRDVLAVRIGATDLSSVYGLRRPSHLTVYDVQVLASVIGEVVNVLGRSGDGFVVAGPVWEHYPDSDRVFRTQLRSTPFEQAGDLALRRQLLLEGFDGLLREVTLDRANGLTGKTVIHPRHVPLVHAMSVVSDEEFSDAEDVLANTSGGAAASRYGNKMNEMKPHHEWAERTLLRARAFGVAAPDVTFVDLLERSLP</sequence>
<dbReference type="RefSeq" id="WP_058740900.1">
    <property type="nucleotide sequence ID" value="NZ_BAAAWP010000001.1"/>
</dbReference>
<comment type="cofactor">
    <cofactor evidence="1">
        <name>Mg(2+)</name>
        <dbReference type="ChEBI" id="CHEBI:18420"/>
    </cofactor>
</comment>
<organism evidence="5 6">
    <name type="scientific">Curtobacterium citreum</name>
    <dbReference type="NCBI Taxonomy" id="2036"/>
    <lineage>
        <taxon>Bacteria</taxon>
        <taxon>Bacillati</taxon>
        <taxon>Actinomycetota</taxon>
        <taxon>Actinomycetes</taxon>
        <taxon>Micrococcales</taxon>
        <taxon>Microbacteriaceae</taxon>
        <taxon>Curtobacterium</taxon>
    </lineage>
</organism>
<keyword evidence="5" id="KW-0456">Lyase</keyword>
<keyword evidence="3" id="KW-0460">Magnesium</keyword>
<accession>A0A850DQL4</accession>
<dbReference type="GO" id="GO:0006107">
    <property type="term" value="P:oxaloacetate metabolic process"/>
    <property type="evidence" value="ECO:0007669"/>
    <property type="project" value="TreeGrafter"/>
</dbReference>
<dbReference type="Proteomes" id="UP000539146">
    <property type="component" value="Unassembled WGS sequence"/>
</dbReference>
<gene>
    <name evidence="5" type="ORF">HP467_02055</name>
</gene>
<dbReference type="InterPro" id="IPR015813">
    <property type="entry name" value="Pyrv/PenolPyrv_kinase-like_dom"/>
</dbReference>
<dbReference type="Pfam" id="PF15617">
    <property type="entry name" value="C-C_Bond_Lyase"/>
    <property type="match status" value="1"/>
</dbReference>
<reference evidence="5 6" key="1">
    <citation type="submission" date="2020-05" db="EMBL/GenBank/DDBJ databases">
        <title>Genome Sequencing of Type Strains.</title>
        <authorList>
            <person name="Lemaire J.F."/>
            <person name="Inderbitzin P."/>
            <person name="Gregorio O.A."/>
            <person name="Collins S.B."/>
            <person name="Wespe N."/>
            <person name="Knight-Connoni V."/>
        </authorList>
    </citation>
    <scope>NUCLEOTIDE SEQUENCE [LARGE SCALE GENOMIC DNA]</scope>
    <source>
        <strain evidence="5 6">DSM 20512</strain>
    </source>
</reference>
<dbReference type="GO" id="GO:0000287">
    <property type="term" value="F:magnesium ion binding"/>
    <property type="evidence" value="ECO:0007669"/>
    <property type="project" value="TreeGrafter"/>
</dbReference>
<evidence type="ECO:0000313" key="6">
    <source>
        <dbReference type="Proteomes" id="UP000539146"/>
    </source>
</evidence>
<dbReference type="Gene3D" id="3.20.20.60">
    <property type="entry name" value="Phosphoenolpyruvate-binding domains"/>
    <property type="match status" value="2"/>
</dbReference>
<feature type="region of interest" description="Disordered" evidence="4">
    <location>
        <begin position="1"/>
        <end position="25"/>
    </location>
</feature>
<evidence type="ECO:0000313" key="5">
    <source>
        <dbReference type="EMBL" id="NUU26899.1"/>
    </source>
</evidence>
<name>A0A850DQL4_9MICO</name>
<evidence type="ECO:0000256" key="2">
    <source>
        <dbReference type="ARBA" id="ARBA00022723"/>
    </source>
</evidence>
<dbReference type="PANTHER" id="PTHR32308">
    <property type="entry name" value="LYASE BETA SUBUNIT, PUTATIVE (AFU_ORTHOLOGUE AFUA_4G13030)-RELATED"/>
    <property type="match status" value="1"/>
</dbReference>
<dbReference type="InterPro" id="IPR040442">
    <property type="entry name" value="Pyrv_kinase-like_dom_sf"/>
</dbReference>
<keyword evidence="2" id="KW-0479">Metal-binding</keyword>
<evidence type="ECO:0000256" key="1">
    <source>
        <dbReference type="ARBA" id="ARBA00001946"/>
    </source>
</evidence>
<dbReference type="InterPro" id="IPR039480">
    <property type="entry name" value="C-C_Bond_Lyase-like"/>
</dbReference>
<dbReference type="PANTHER" id="PTHR32308:SF10">
    <property type="entry name" value="CITRATE LYASE SUBUNIT BETA"/>
    <property type="match status" value="1"/>
</dbReference>
<dbReference type="SUPFAM" id="SSF51621">
    <property type="entry name" value="Phosphoenolpyruvate/pyruvate domain"/>
    <property type="match status" value="1"/>
</dbReference>
<dbReference type="AlphaFoldDB" id="A0A850DQL4"/>
<comment type="caution">
    <text evidence="5">The sequence shown here is derived from an EMBL/GenBank/DDBJ whole genome shotgun (WGS) entry which is preliminary data.</text>
</comment>
<proteinExistence type="predicted"/>
<evidence type="ECO:0000256" key="4">
    <source>
        <dbReference type="SAM" id="MobiDB-lite"/>
    </source>
</evidence>